<dbReference type="RefSeq" id="WP_354502440.1">
    <property type="nucleotide sequence ID" value="NZ_JBEPLV010000008.1"/>
</dbReference>
<comment type="caution">
    <text evidence="1">The sequence shown here is derived from an EMBL/GenBank/DDBJ whole genome shotgun (WGS) entry which is preliminary data.</text>
</comment>
<keyword evidence="2" id="KW-1185">Reference proteome</keyword>
<accession>A0ABV2FC99</accession>
<dbReference type="Proteomes" id="UP001549098">
    <property type="component" value="Unassembled WGS sequence"/>
</dbReference>
<evidence type="ECO:0008006" key="3">
    <source>
        <dbReference type="Google" id="ProtNLM"/>
    </source>
</evidence>
<reference evidence="1 2" key="1">
    <citation type="submission" date="2024-06" db="EMBL/GenBank/DDBJ databases">
        <title>Genomic Encyclopedia of Type Strains, Phase IV (KMG-IV): sequencing the most valuable type-strain genomes for metagenomic binning, comparative biology and taxonomic classification.</title>
        <authorList>
            <person name="Goeker M."/>
        </authorList>
    </citation>
    <scope>NUCLEOTIDE SEQUENCE [LARGE SCALE GENOMIC DNA]</scope>
    <source>
        <strain evidence="1 2">DSM 17253</strain>
    </source>
</reference>
<evidence type="ECO:0000313" key="2">
    <source>
        <dbReference type="Proteomes" id="UP001549098"/>
    </source>
</evidence>
<protein>
    <recommendedName>
        <fullName evidence="3">Phage protein</fullName>
    </recommendedName>
</protein>
<gene>
    <name evidence="1" type="ORF">ABID47_006036</name>
</gene>
<dbReference type="EMBL" id="JBEPLV010000008">
    <property type="protein sequence ID" value="MET3549399.1"/>
    <property type="molecule type" value="Genomic_DNA"/>
</dbReference>
<proteinExistence type="predicted"/>
<evidence type="ECO:0000313" key="1">
    <source>
        <dbReference type="EMBL" id="MET3549399.1"/>
    </source>
</evidence>
<name>A0ABV2FC99_9BACL</name>
<sequence length="47" mass="5581">MERWEKLIQIVKDESARFDERDDAIIDLAEFNNNEVIEALFNIAKNN</sequence>
<organism evidence="1 2">
    <name type="scientific">Paenibacillus favisporus</name>
    <dbReference type="NCBI Taxonomy" id="221028"/>
    <lineage>
        <taxon>Bacteria</taxon>
        <taxon>Bacillati</taxon>
        <taxon>Bacillota</taxon>
        <taxon>Bacilli</taxon>
        <taxon>Bacillales</taxon>
        <taxon>Paenibacillaceae</taxon>
        <taxon>Paenibacillus</taxon>
    </lineage>
</organism>